<reference evidence="1" key="1">
    <citation type="submission" date="2022-08" db="EMBL/GenBank/DDBJ databases">
        <authorList>
            <person name="Tian L."/>
        </authorList>
    </citation>
    <scope>NUCLEOTIDE SEQUENCE</scope>
    <source>
        <strain evidence="1">CM253</strain>
    </source>
</reference>
<dbReference type="RefSeq" id="WP_257857241.1">
    <property type="nucleotide sequence ID" value="NZ_CP102514.1"/>
</dbReference>
<dbReference type="EMBL" id="CP102514">
    <property type="protein sequence ID" value="UUY51007.1"/>
    <property type="molecule type" value="Genomic_DNA"/>
</dbReference>
<protein>
    <submittedName>
        <fullName evidence="1">Uncharacterized protein</fullName>
    </submittedName>
</protein>
<evidence type="ECO:0000313" key="1">
    <source>
        <dbReference type="EMBL" id="UUY51007.1"/>
    </source>
</evidence>
<keyword evidence="2" id="KW-1185">Reference proteome</keyword>
<gene>
    <name evidence="1" type="ORF">NRK68_29535</name>
</gene>
<dbReference type="Proteomes" id="UP001057738">
    <property type="component" value="Chromosome"/>
</dbReference>
<dbReference type="GeneID" id="95577669"/>
<sequence>MSDPGGAALPAGSTDLPLPADGVLAFFASAPPAEGRVLHIPAGVPGAVRPAPPGAAVFPAVRLIARPGCTAPFPDHPRVRETFGLHTPQDLYDHPVYGQSFLDELAEYGHRFEHRVGGYAAVSGVAEYRAAAGPAGSPAVTDPAAATARDIARALEWMPLAQFHHEPAEAMPGHPDDPAPAGRRRGALVWLIREEDLTRGEFDAALLVPGL</sequence>
<dbReference type="Gene3D" id="2.30.320.10">
    <property type="entry name" value="YwqG-like"/>
    <property type="match status" value="1"/>
</dbReference>
<proteinExistence type="predicted"/>
<accession>A0ABY5Q3J8</accession>
<evidence type="ECO:0000313" key="2">
    <source>
        <dbReference type="Proteomes" id="UP001057738"/>
    </source>
</evidence>
<name>A0ABY5Q3J8_9ACTN</name>
<organism evidence="1 2">
    <name type="scientific">Streptomyces yangpuensis</name>
    <dbReference type="NCBI Taxonomy" id="1648182"/>
    <lineage>
        <taxon>Bacteria</taxon>
        <taxon>Bacillati</taxon>
        <taxon>Actinomycetota</taxon>
        <taxon>Actinomycetes</taxon>
        <taxon>Kitasatosporales</taxon>
        <taxon>Streptomycetaceae</taxon>
        <taxon>Streptomyces</taxon>
    </lineage>
</organism>